<protein>
    <recommendedName>
        <fullName evidence="3">Ferritin-like domain-containing protein</fullName>
    </recommendedName>
</protein>
<evidence type="ECO:0000313" key="1">
    <source>
        <dbReference type="EMBL" id="SCL30512.1"/>
    </source>
</evidence>
<evidence type="ECO:0008006" key="3">
    <source>
        <dbReference type="Google" id="ProtNLM"/>
    </source>
</evidence>
<dbReference type="AlphaFoldDB" id="A0A1C6SME5"/>
<accession>A0A1C6SME5</accession>
<keyword evidence="2" id="KW-1185">Reference proteome</keyword>
<sequence length="175" mass="17405">MVLTCPVAMGMARRGDPTAGHTRRRVLRAAAALALGSAVVPLTGCDLFDGDGGPAPAPDPLAPLVDESLRLAAGLRATAVAHPALAGRLIPLAEAHEIHAAELGRLVGASPSAAPTPTVTVAAPIDPDRAVAALRRAERAGRDSAVAAATAAPAERAALVGSVAAARASHLEALR</sequence>
<dbReference type="Proteomes" id="UP000199699">
    <property type="component" value="Unassembled WGS sequence"/>
</dbReference>
<organism evidence="1 2">
    <name type="scientific">Micromonospora nigra</name>
    <dbReference type="NCBI Taxonomy" id="145857"/>
    <lineage>
        <taxon>Bacteria</taxon>
        <taxon>Bacillati</taxon>
        <taxon>Actinomycetota</taxon>
        <taxon>Actinomycetes</taxon>
        <taxon>Micromonosporales</taxon>
        <taxon>Micromonosporaceae</taxon>
        <taxon>Micromonospora</taxon>
    </lineage>
</organism>
<dbReference type="STRING" id="145857.GA0070616_4089"/>
<dbReference type="EMBL" id="FMHT01000003">
    <property type="protein sequence ID" value="SCL30512.1"/>
    <property type="molecule type" value="Genomic_DNA"/>
</dbReference>
<gene>
    <name evidence="1" type="ORF">GA0070616_4089</name>
</gene>
<proteinExistence type="predicted"/>
<name>A0A1C6SME5_9ACTN</name>
<evidence type="ECO:0000313" key="2">
    <source>
        <dbReference type="Proteomes" id="UP000199699"/>
    </source>
</evidence>
<reference evidence="1 2" key="1">
    <citation type="submission" date="2016-06" db="EMBL/GenBank/DDBJ databases">
        <authorList>
            <person name="Kjaerup R.B."/>
            <person name="Dalgaard T.S."/>
            <person name="Juul-Madsen H.R."/>
        </authorList>
    </citation>
    <scope>NUCLEOTIDE SEQUENCE [LARGE SCALE GENOMIC DNA]</scope>
    <source>
        <strain evidence="1 2">DSM 43818</strain>
    </source>
</reference>